<proteinExistence type="predicted"/>
<dbReference type="EMBL" id="KN822217">
    <property type="protein sequence ID" value="KIM52276.1"/>
    <property type="molecule type" value="Genomic_DNA"/>
</dbReference>
<reference evidence="1 2" key="1">
    <citation type="submission" date="2014-04" db="EMBL/GenBank/DDBJ databases">
        <authorList>
            <consortium name="DOE Joint Genome Institute"/>
            <person name="Kuo A."/>
            <person name="Kohler A."/>
            <person name="Nagy L.G."/>
            <person name="Floudas D."/>
            <person name="Copeland A."/>
            <person name="Barry K.W."/>
            <person name="Cichocki N."/>
            <person name="Veneault-Fourrey C."/>
            <person name="LaButti K."/>
            <person name="Lindquist E.A."/>
            <person name="Lipzen A."/>
            <person name="Lundell T."/>
            <person name="Morin E."/>
            <person name="Murat C."/>
            <person name="Sun H."/>
            <person name="Tunlid A."/>
            <person name="Henrissat B."/>
            <person name="Grigoriev I.V."/>
            <person name="Hibbett D.S."/>
            <person name="Martin F."/>
            <person name="Nordberg H.P."/>
            <person name="Cantor M.N."/>
            <person name="Hua S.X."/>
        </authorList>
    </citation>
    <scope>NUCLEOTIDE SEQUENCE [LARGE SCALE GENOMIC DNA]</scope>
    <source>
        <strain evidence="1 2">Foug A</strain>
    </source>
</reference>
<dbReference type="HOGENOM" id="CLU_007337_1_2_1"/>
<organism evidence="1 2">
    <name type="scientific">Scleroderma citrinum Foug A</name>
    <dbReference type="NCBI Taxonomy" id="1036808"/>
    <lineage>
        <taxon>Eukaryota</taxon>
        <taxon>Fungi</taxon>
        <taxon>Dikarya</taxon>
        <taxon>Basidiomycota</taxon>
        <taxon>Agaricomycotina</taxon>
        <taxon>Agaricomycetes</taxon>
        <taxon>Agaricomycetidae</taxon>
        <taxon>Boletales</taxon>
        <taxon>Sclerodermatineae</taxon>
        <taxon>Sclerodermataceae</taxon>
        <taxon>Scleroderma</taxon>
    </lineage>
</organism>
<dbReference type="Proteomes" id="UP000053989">
    <property type="component" value="Unassembled WGS sequence"/>
</dbReference>
<protein>
    <submittedName>
        <fullName evidence="1">Uncharacterized protein</fullName>
    </submittedName>
</protein>
<keyword evidence="2" id="KW-1185">Reference proteome</keyword>
<dbReference type="OrthoDB" id="3261594at2759"/>
<name>A0A0C3D836_9AGAM</name>
<dbReference type="STRING" id="1036808.A0A0C3D836"/>
<dbReference type="InParanoid" id="A0A0C3D836"/>
<sequence>MCVNSCVAFVGPFLELDACPECDEPRFNVHHQTHTNKHIPRVVFHTIPIGPQLQALWRHPESTEKMCYRVKKMQEVFDQLLKNDGLVDSYDDIFCSSAYINRVVDGTIQLEDMLLMISIDGAQLFKSKESDCWIYIWVILELLPDHRYKKKHILPGVIIPGPKKPKFIESFLFLGLHHFSALQCEGLTIWDSGCRREFISRLFLFLACADGPGLLTMSSLVGHQGKVGCCMQCPLKGCQKPGTSQYYPVLLKPNNYDVSGCTHADINVYSINSSM</sequence>
<evidence type="ECO:0000313" key="2">
    <source>
        <dbReference type="Proteomes" id="UP000053989"/>
    </source>
</evidence>
<dbReference type="AlphaFoldDB" id="A0A0C3D836"/>
<accession>A0A0C3D836</accession>
<reference evidence="2" key="2">
    <citation type="submission" date="2015-01" db="EMBL/GenBank/DDBJ databases">
        <title>Evolutionary Origins and Diversification of the Mycorrhizal Mutualists.</title>
        <authorList>
            <consortium name="DOE Joint Genome Institute"/>
            <consortium name="Mycorrhizal Genomics Consortium"/>
            <person name="Kohler A."/>
            <person name="Kuo A."/>
            <person name="Nagy L.G."/>
            <person name="Floudas D."/>
            <person name="Copeland A."/>
            <person name="Barry K.W."/>
            <person name="Cichocki N."/>
            <person name="Veneault-Fourrey C."/>
            <person name="LaButti K."/>
            <person name="Lindquist E.A."/>
            <person name="Lipzen A."/>
            <person name="Lundell T."/>
            <person name="Morin E."/>
            <person name="Murat C."/>
            <person name="Riley R."/>
            <person name="Ohm R."/>
            <person name="Sun H."/>
            <person name="Tunlid A."/>
            <person name="Henrissat B."/>
            <person name="Grigoriev I.V."/>
            <person name="Hibbett D.S."/>
            <person name="Martin F."/>
        </authorList>
    </citation>
    <scope>NUCLEOTIDE SEQUENCE [LARGE SCALE GENOMIC DNA]</scope>
    <source>
        <strain evidence="2">Foug A</strain>
    </source>
</reference>
<gene>
    <name evidence="1" type="ORF">SCLCIDRAFT_141549</name>
</gene>
<evidence type="ECO:0000313" key="1">
    <source>
        <dbReference type="EMBL" id="KIM52276.1"/>
    </source>
</evidence>